<name>A0A067K298_JATCU</name>
<dbReference type="InterPro" id="IPR056527">
    <property type="entry name" value="WD40_RFWD3"/>
</dbReference>
<dbReference type="GO" id="GO:0008270">
    <property type="term" value="F:zinc ion binding"/>
    <property type="evidence" value="ECO:0007669"/>
    <property type="project" value="UniProtKB-KW"/>
</dbReference>
<evidence type="ECO:0000256" key="5">
    <source>
        <dbReference type="PROSITE-ProRule" id="PRU00175"/>
    </source>
</evidence>
<evidence type="ECO:0000256" key="6">
    <source>
        <dbReference type="SAM" id="Coils"/>
    </source>
</evidence>
<dbReference type="EC" id="2.3.2.27" evidence="2"/>
<evidence type="ECO:0000256" key="2">
    <source>
        <dbReference type="ARBA" id="ARBA00012483"/>
    </source>
</evidence>
<evidence type="ECO:0000259" key="8">
    <source>
        <dbReference type="PROSITE" id="PS50089"/>
    </source>
</evidence>
<dbReference type="PANTHER" id="PTHR16047">
    <property type="entry name" value="RFWD3 PROTEIN"/>
    <property type="match status" value="1"/>
</dbReference>
<sequence>MAEPLPYEIYEDEEGFIPIRNSPIRSLGNGAPNSGPVSVEEENSKRRRVQREVETRSLIGEENAESSQGKEWNRTEIDGHFCPICMDAWTSEGDHHICCLPCGHLFGLSCISKWLKQERSSAKCPQCNRKSTLKDIRKLFAPRIAVVDEESQKTIRSLEVKCAALEKKDDDWRRKESEWQRREAGLQLKVKQLTERIAYLEHVLEDLQSKSNVVAATRNCKGQFVPGNTNSEFCSQRSSCSFVLEKKLLVDGARLFEIDAFGQIVLLARRPPKLGGSHVLTKMELRSPHESEDIFIPSSMNIIKDLHISPFNGSHLLCASLGKKLSILSMESNNFILSYDLPAAAWSCSWDLNSSHYIYAGLQNGLLLAFDIRQTGRPVESRLGLTNNPIHTLHSLYENSPSGGRRLLSASSIGICNWNFGCAEERPSLVPQTGNQGVCISVAYCPSSDDIVATYRPRVEMSSEMTVSQPSLTPSPVAGQGVLGSQLHLKRVGDEYQELGTACATVSNIRLPKSVIIDIENQKPLFAAGDEATCGLILQELPSFTFVQRLMSHKHPICDVKYTSTLQPGLLGCLSSDMLQLFSSNLS</sequence>
<dbReference type="SUPFAM" id="SSF57850">
    <property type="entry name" value="RING/U-box"/>
    <property type="match status" value="1"/>
</dbReference>
<dbReference type="InterPro" id="IPR036322">
    <property type="entry name" value="WD40_repeat_dom_sf"/>
</dbReference>
<accession>A0A067K298</accession>
<dbReference type="Gene3D" id="3.30.40.10">
    <property type="entry name" value="Zinc/RING finger domain, C3HC4 (zinc finger)"/>
    <property type="match status" value="1"/>
</dbReference>
<dbReference type="InterPro" id="IPR001841">
    <property type="entry name" value="Znf_RING"/>
</dbReference>
<dbReference type="InterPro" id="IPR015943">
    <property type="entry name" value="WD40/YVTN_repeat-like_dom_sf"/>
</dbReference>
<dbReference type="OrthoDB" id="5600418at2759"/>
<proteinExistence type="predicted"/>
<evidence type="ECO:0000256" key="1">
    <source>
        <dbReference type="ARBA" id="ARBA00000900"/>
    </source>
</evidence>
<dbReference type="Gene3D" id="2.130.10.10">
    <property type="entry name" value="YVTN repeat-like/Quinoprotein amine dehydrogenase"/>
    <property type="match status" value="1"/>
</dbReference>
<keyword evidence="5" id="KW-0863">Zinc-finger</keyword>
<dbReference type="SUPFAM" id="SSF50978">
    <property type="entry name" value="WD40 repeat-like"/>
    <property type="match status" value="1"/>
</dbReference>
<dbReference type="SMART" id="SM00184">
    <property type="entry name" value="RING"/>
    <property type="match status" value="1"/>
</dbReference>
<dbReference type="EMBL" id="KK914761">
    <property type="protein sequence ID" value="KDP29173.1"/>
    <property type="molecule type" value="Genomic_DNA"/>
</dbReference>
<dbReference type="InterPro" id="IPR013083">
    <property type="entry name" value="Znf_RING/FYVE/PHD"/>
</dbReference>
<feature type="region of interest" description="Disordered" evidence="7">
    <location>
        <begin position="21"/>
        <end position="70"/>
    </location>
</feature>
<keyword evidence="5" id="KW-0862">Zinc</keyword>
<dbReference type="AlphaFoldDB" id="A0A067K298"/>
<keyword evidence="5" id="KW-0479">Metal-binding</keyword>
<dbReference type="PANTHER" id="PTHR16047:SF13">
    <property type="entry name" value="E3 UBIQUITIN-PROTEIN LIGASE RFWD3"/>
    <property type="match status" value="1"/>
</dbReference>
<comment type="catalytic activity">
    <reaction evidence="1">
        <text>S-ubiquitinyl-[E2 ubiquitin-conjugating enzyme]-L-cysteine + [acceptor protein]-L-lysine = [E2 ubiquitin-conjugating enzyme]-L-cysteine + N(6)-ubiquitinyl-[acceptor protein]-L-lysine.</text>
        <dbReference type="EC" id="2.3.2.27"/>
    </reaction>
</comment>
<feature type="domain" description="RING-type" evidence="8">
    <location>
        <begin position="82"/>
        <end position="128"/>
    </location>
</feature>
<dbReference type="Pfam" id="PF23419">
    <property type="entry name" value="WD40_RFWD3"/>
    <property type="match status" value="1"/>
</dbReference>
<dbReference type="InterPro" id="IPR037381">
    <property type="entry name" value="RFWD3"/>
</dbReference>
<keyword evidence="3" id="KW-0853">WD repeat</keyword>
<feature type="coiled-coil region" evidence="6">
    <location>
        <begin position="148"/>
        <end position="210"/>
    </location>
</feature>
<dbReference type="STRING" id="180498.A0A067K298"/>
<dbReference type="Pfam" id="PF13639">
    <property type="entry name" value="zf-RING_2"/>
    <property type="match status" value="1"/>
</dbReference>
<dbReference type="GO" id="GO:0036297">
    <property type="term" value="P:interstrand cross-link repair"/>
    <property type="evidence" value="ECO:0007669"/>
    <property type="project" value="InterPro"/>
</dbReference>
<dbReference type="GO" id="GO:0016604">
    <property type="term" value="C:nuclear body"/>
    <property type="evidence" value="ECO:0007669"/>
    <property type="project" value="UniProtKB-SubCell"/>
</dbReference>
<gene>
    <name evidence="9" type="ORF">JCGZ_16562</name>
</gene>
<dbReference type="CDD" id="cd16450">
    <property type="entry name" value="mRING-C3HGC3_RFWD3"/>
    <property type="match status" value="1"/>
</dbReference>
<keyword evidence="10" id="KW-1185">Reference proteome</keyword>
<dbReference type="PROSITE" id="PS50089">
    <property type="entry name" value="ZF_RING_2"/>
    <property type="match status" value="1"/>
</dbReference>
<evidence type="ECO:0000256" key="3">
    <source>
        <dbReference type="ARBA" id="ARBA00022574"/>
    </source>
</evidence>
<organism evidence="9 10">
    <name type="scientific">Jatropha curcas</name>
    <name type="common">Barbados nut</name>
    <dbReference type="NCBI Taxonomy" id="180498"/>
    <lineage>
        <taxon>Eukaryota</taxon>
        <taxon>Viridiplantae</taxon>
        <taxon>Streptophyta</taxon>
        <taxon>Embryophyta</taxon>
        <taxon>Tracheophyta</taxon>
        <taxon>Spermatophyta</taxon>
        <taxon>Magnoliopsida</taxon>
        <taxon>eudicotyledons</taxon>
        <taxon>Gunneridae</taxon>
        <taxon>Pentapetalae</taxon>
        <taxon>rosids</taxon>
        <taxon>fabids</taxon>
        <taxon>Malpighiales</taxon>
        <taxon>Euphorbiaceae</taxon>
        <taxon>Crotonoideae</taxon>
        <taxon>Jatropheae</taxon>
        <taxon>Jatropha</taxon>
    </lineage>
</organism>
<dbReference type="GO" id="GO:0016567">
    <property type="term" value="P:protein ubiquitination"/>
    <property type="evidence" value="ECO:0007669"/>
    <property type="project" value="InterPro"/>
</dbReference>
<evidence type="ECO:0000256" key="7">
    <source>
        <dbReference type="SAM" id="MobiDB-lite"/>
    </source>
</evidence>
<protein>
    <recommendedName>
        <fullName evidence="2">RING-type E3 ubiquitin transferase</fullName>
        <ecNumber evidence="2">2.3.2.27</ecNumber>
    </recommendedName>
</protein>
<keyword evidence="6" id="KW-0175">Coiled coil</keyword>
<reference evidence="9 10" key="1">
    <citation type="journal article" date="2014" name="PLoS ONE">
        <title>Global Analysis of Gene Expression Profiles in Physic Nut (Jatropha curcas L.) Seedlings Exposed to Salt Stress.</title>
        <authorList>
            <person name="Zhang L."/>
            <person name="Zhang C."/>
            <person name="Wu P."/>
            <person name="Chen Y."/>
            <person name="Li M."/>
            <person name="Jiang H."/>
            <person name="Wu G."/>
        </authorList>
    </citation>
    <scope>NUCLEOTIDE SEQUENCE [LARGE SCALE GENOMIC DNA]</scope>
    <source>
        <strain evidence="10">cv. GZQX0401</strain>
        <tissue evidence="9">Young leaves</tissue>
    </source>
</reference>
<dbReference type="Proteomes" id="UP000027138">
    <property type="component" value="Unassembled WGS sequence"/>
</dbReference>
<evidence type="ECO:0000256" key="4">
    <source>
        <dbReference type="ARBA" id="ARBA00034306"/>
    </source>
</evidence>
<evidence type="ECO:0000313" key="9">
    <source>
        <dbReference type="EMBL" id="KDP29173.1"/>
    </source>
</evidence>
<comment type="subcellular location">
    <subcellularLocation>
        <location evidence="4">Nucleus</location>
        <location evidence="4">Nuclear body</location>
    </subcellularLocation>
</comment>
<dbReference type="GO" id="GO:0061630">
    <property type="term" value="F:ubiquitin protein ligase activity"/>
    <property type="evidence" value="ECO:0007669"/>
    <property type="project" value="UniProtKB-EC"/>
</dbReference>
<evidence type="ECO:0000313" key="10">
    <source>
        <dbReference type="Proteomes" id="UP000027138"/>
    </source>
</evidence>